<dbReference type="GO" id="GO:0005886">
    <property type="term" value="C:plasma membrane"/>
    <property type="evidence" value="ECO:0007669"/>
    <property type="project" value="TreeGrafter"/>
</dbReference>
<feature type="transmembrane region" description="Helical" evidence="8">
    <location>
        <begin position="153"/>
        <end position="170"/>
    </location>
</feature>
<keyword evidence="4 7" id="KW-0812">Transmembrane</keyword>
<dbReference type="PROSITE" id="PS00221">
    <property type="entry name" value="MIP"/>
    <property type="match status" value="1"/>
</dbReference>
<keyword evidence="10" id="KW-1185">Reference proteome</keyword>
<reference evidence="9" key="2">
    <citation type="submission" date="2014-03" db="EMBL/GenBank/DDBJ databases">
        <authorList>
            <person name="Urmite Genomes"/>
        </authorList>
    </citation>
    <scope>NUCLEOTIDE SEQUENCE</scope>
    <source>
        <strain evidence="9">S1</strain>
    </source>
</reference>
<dbReference type="Gene3D" id="1.20.1080.10">
    <property type="entry name" value="Glycerol uptake facilitator protein"/>
    <property type="match status" value="1"/>
</dbReference>
<dbReference type="Proteomes" id="UP000028863">
    <property type="component" value="Unassembled WGS sequence"/>
</dbReference>
<sequence length="295" mass="31217">MWVFYRWQLTINEHKGVFYMSEFLAELIGTMILIIFGGGVVGGVVLKKTKAEGAGWVVITIGWGLAVALGVYAVGNFSGAHLNPAVTLGFAAIGEFPWADVPLYITAQLIGAMIGAAIVFFNYLPHWKETEDQGAKLGVFATDPAIRSPFSNLISEMVGTFALLMGLLFIGANEFTEGLNPIIVGALIIAIGMSLGGATGYAINPARDLGPRIAHALLPIPGKGGSDWGYSWIPVVGPILGGIYGAVFYNAMFLGNFGALFWIMSALVAILFIGAANAELKKGKSTANKVEQKIS</sequence>
<dbReference type="InterPro" id="IPR050363">
    <property type="entry name" value="MIP/Aquaporin"/>
</dbReference>
<comment type="similarity">
    <text evidence="2 7">Belongs to the MIP/aquaporin (TC 1.A.8) family.</text>
</comment>
<evidence type="ECO:0000256" key="4">
    <source>
        <dbReference type="ARBA" id="ARBA00022692"/>
    </source>
</evidence>
<evidence type="ECO:0000256" key="3">
    <source>
        <dbReference type="ARBA" id="ARBA00022448"/>
    </source>
</evidence>
<protein>
    <submittedName>
        <fullName evidence="9">Glycerol uptake facilitator protein</fullName>
    </submittedName>
</protein>
<evidence type="ECO:0000256" key="7">
    <source>
        <dbReference type="RuleBase" id="RU000477"/>
    </source>
</evidence>
<feature type="transmembrane region" description="Helical" evidence="8">
    <location>
        <begin position="53"/>
        <end position="74"/>
    </location>
</feature>
<name>W9AL59_9BACI</name>
<dbReference type="Pfam" id="PF00230">
    <property type="entry name" value="MIP"/>
    <property type="match status" value="1"/>
</dbReference>
<evidence type="ECO:0000256" key="6">
    <source>
        <dbReference type="ARBA" id="ARBA00023136"/>
    </source>
</evidence>
<dbReference type="PANTHER" id="PTHR43829">
    <property type="entry name" value="AQUAPORIN OR AQUAGLYCEROPORIN RELATED"/>
    <property type="match status" value="1"/>
</dbReference>
<dbReference type="NCBIfam" id="TIGR00861">
    <property type="entry name" value="MIP"/>
    <property type="match status" value="1"/>
</dbReference>
<comment type="caution">
    <text evidence="9">The sequence shown here is derived from an EMBL/GenBank/DDBJ whole genome shotgun (WGS) entry which is preliminary data.</text>
</comment>
<comment type="subcellular location">
    <subcellularLocation>
        <location evidence="1">Membrane</location>
        <topology evidence="1">Multi-pass membrane protein</topology>
    </subcellularLocation>
</comment>
<evidence type="ECO:0000313" key="10">
    <source>
        <dbReference type="Proteomes" id="UP000028863"/>
    </source>
</evidence>
<dbReference type="GO" id="GO:0015254">
    <property type="term" value="F:glycerol channel activity"/>
    <property type="evidence" value="ECO:0007669"/>
    <property type="project" value="TreeGrafter"/>
</dbReference>
<organism evidence="9 10">
    <name type="scientific">Oceanobacillus picturae</name>
    <dbReference type="NCBI Taxonomy" id="171693"/>
    <lineage>
        <taxon>Bacteria</taxon>
        <taxon>Bacillati</taxon>
        <taxon>Bacillota</taxon>
        <taxon>Bacilli</taxon>
        <taxon>Bacillales</taxon>
        <taxon>Bacillaceae</taxon>
        <taxon>Oceanobacillus</taxon>
    </lineage>
</organism>
<evidence type="ECO:0000256" key="2">
    <source>
        <dbReference type="ARBA" id="ARBA00006175"/>
    </source>
</evidence>
<dbReference type="AlphaFoldDB" id="W9AL59"/>
<feature type="transmembrane region" description="Helical" evidence="8">
    <location>
        <begin position="232"/>
        <end position="253"/>
    </location>
</feature>
<accession>W9AL59</accession>
<proteinExistence type="inferred from homology"/>
<dbReference type="EMBL" id="CCAX010000001">
    <property type="protein sequence ID" value="CDO03406.1"/>
    <property type="molecule type" value="Genomic_DNA"/>
</dbReference>
<dbReference type="STRING" id="171693.BN988_01918"/>
<feature type="transmembrane region" description="Helical" evidence="8">
    <location>
        <begin position="103"/>
        <end position="124"/>
    </location>
</feature>
<dbReference type="InterPro" id="IPR022357">
    <property type="entry name" value="MIP_CS"/>
</dbReference>
<dbReference type="InterPro" id="IPR023271">
    <property type="entry name" value="Aquaporin-like"/>
</dbReference>
<evidence type="ECO:0000256" key="1">
    <source>
        <dbReference type="ARBA" id="ARBA00004141"/>
    </source>
</evidence>
<evidence type="ECO:0000313" key="9">
    <source>
        <dbReference type="EMBL" id="CDO03406.1"/>
    </source>
</evidence>
<keyword evidence="3 7" id="KW-0813">Transport</keyword>
<feature type="transmembrane region" description="Helical" evidence="8">
    <location>
        <begin position="182"/>
        <end position="203"/>
    </location>
</feature>
<gene>
    <name evidence="9" type="primary">glpF_2</name>
    <name evidence="9" type="ORF">BN988_01918</name>
</gene>
<dbReference type="PANTHER" id="PTHR43829:SF9">
    <property type="entry name" value="AQUAPORIN-9"/>
    <property type="match status" value="1"/>
</dbReference>
<evidence type="ECO:0000256" key="8">
    <source>
        <dbReference type="SAM" id="Phobius"/>
    </source>
</evidence>
<feature type="transmembrane region" description="Helical" evidence="8">
    <location>
        <begin position="259"/>
        <end position="280"/>
    </location>
</feature>
<keyword evidence="5 8" id="KW-1133">Transmembrane helix</keyword>
<dbReference type="InterPro" id="IPR000425">
    <property type="entry name" value="MIP"/>
</dbReference>
<dbReference type="SUPFAM" id="SSF81338">
    <property type="entry name" value="Aquaporin-like"/>
    <property type="match status" value="1"/>
</dbReference>
<dbReference type="PRINTS" id="PR00783">
    <property type="entry name" value="MINTRINSICP"/>
</dbReference>
<dbReference type="eggNOG" id="COG0580">
    <property type="taxonomic scope" value="Bacteria"/>
</dbReference>
<evidence type="ECO:0000256" key="5">
    <source>
        <dbReference type="ARBA" id="ARBA00022989"/>
    </source>
</evidence>
<keyword evidence="6 8" id="KW-0472">Membrane</keyword>
<reference evidence="9" key="1">
    <citation type="submission" date="2014-03" db="EMBL/GenBank/DDBJ databases">
        <title>Draft genome sequencing of Oceanobacillus picturae strain S1 isolated from human gut.</title>
        <authorList>
            <person name="Croce O."/>
            <person name="Lagier J.C."/>
            <person name="Raoult D."/>
        </authorList>
    </citation>
    <scope>NUCLEOTIDE SEQUENCE [LARGE SCALE GENOMIC DNA]</scope>
    <source>
        <strain evidence="9">S1</strain>
    </source>
</reference>
<feature type="transmembrane region" description="Helical" evidence="8">
    <location>
        <begin position="23"/>
        <end position="46"/>
    </location>
</feature>